<dbReference type="NCBIfam" id="TIGR01764">
    <property type="entry name" value="excise"/>
    <property type="match status" value="1"/>
</dbReference>
<accession>A0A1M5VHH6</accession>
<dbReference type="InterPro" id="IPR041657">
    <property type="entry name" value="HTH_17"/>
</dbReference>
<evidence type="ECO:0000313" key="3">
    <source>
        <dbReference type="Proteomes" id="UP000184079"/>
    </source>
</evidence>
<dbReference type="AlphaFoldDB" id="A0A1M5VHH6"/>
<dbReference type="GO" id="GO:0003677">
    <property type="term" value="F:DNA binding"/>
    <property type="evidence" value="ECO:0007669"/>
    <property type="project" value="InterPro"/>
</dbReference>
<evidence type="ECO:0000313" key="2">
    <source>
        <dbReference type="EMBL" id="SHH74709.1"/>
    </source>
</evidence>
<gene>
    <name evidence="2" type="ORF">SAMN05421807_112124</name>
</gene>
<organism evidence="2 3">
    <name type="scientific">Virgibacillus chiguensis</name>
    <dbReference type="NCBI Taxonomy" id="411959"/>
    <lineage>
        <taxon>Bacteria</taxon>
        <taxon>Bacillati</taxon>
        <taxon>Bacillota</taxon>
        <taxon>Bacilli</taxon>
        <taxon>Bacillales</taxon>
        <taxon>Bacillaceae</taxon>
        <taxon>Virgibacillus</taxon>
    </lineage>
</organism>
<name>A0A1M5VHH6_9BACI</name>
<keyword evidence="3" id="KW-1185">Reference proteome</keyword>
<dbReference type="RefSeq" id="WP_084723684.1">
    <property type="nucleotide sequence ID" value="NZ_FQXD01000012.1"/>
</dbReference>
<dbReference type="EMBL" id="FQXD01000012">
    <property type="protein sequence ID" value="SHH74709.1"/>
    <property type="molecule type" value="Genomic_DNA"/>
</dbReference>
<dbReference type="Proteomes" id="UP000184079">
    <property type="component" value="Unassembled WGS sequence"/>
</dbReference>
<dbReference type="Pfam" id="PF12728">
    <property type="entry name" value="HTH_17"/>
    <property type="match status" value="1"/>
</dbReference>
<evidence type="ECO:0000259" key="1">
    <source>
        <dbReference type="Pfam" id="PF12728"/>
    </source>
</evidence>
<reference evidence="3" key="1">
    <citation type="submission" date="2016-11" db="EMBL/GenBank/DDBJ databases">
        <authorList>
            <person name="Varghese N."/>
            <person name="Submissions S."/>
        </authorList>
    </citation>
    <scope>NUCLEOTIDE SEQUENCE [LARGE SCALE GENOMIC DNA]</scope>
    <source>
        <strain evidence="3">CGMCC 1.6496</strain>
    </source>
</reference>
<sequence>MSMEETIRQIVREENEKHFANIKELLDSYTHEDTPKTLSVREAAKILGFGVTKTYEMIRQAEHTGFPHIKDGCKVRIPYQALINWMNQRAKQVI</sequence>
<feature type="domain" description="Helix-turn-helix" evidence="1">
    <location>
        <begin position="38"/>
        <end position="89"/>
    </location>
</feature>
<protein>
    <submittedName>
        <fullName evidence="2">DNA binding domain-containing protein, excisionase family</fullName>
    </submittedName>
</protein>
<dbReference type="OrthoDB" id="122388at2"/>
<proteinExistence type="predicted"/>
<dbReference type="InterPro" id="IPR010093">
    <property type="entry name" value="SinI_DNA-bd"/>
</dbReference>